<organism evidence="1 2">
    <name type="scientific">Anaerovorax odorimutans</name>
    <dbReference type="NCBI Taxonomy" id="109327"/>
    <lineage>
        <taxon>Bacteria</taxon>
        <taxon>Bacillati</taxon>
        <taxon>Bacillota</taxon>
        <taxon>Clostridia</taxon>
        <taxon>Peptostreptococcales</taxon>
        <taxon>Anaerovoracaceae</taxon>
        <taxon>Anaerovorax</taxon>
    </lineage>
</organism>
<dbReference type="Proteomes" id="UP001524502">
    <property type="component" value="Unassembled WGS sequence"/>
</dbReference>
<gene>
    <name evidence="1" type="ORF">NE619_04445</name>
</gene>
<evidence type="ECO:0000313" key="2">
    <source>
        <dbReference type="Proteomes" id="UP001524502"/>
    </source>
</evidence>
<accession>A0ABT1RLZ7</accession>
<protein>
    <submittedName>
        <fullName evidence="1">Uncharacterized protein</fullName>
    </submittedName>
</protein>
<name>A0ABT1RLZ7_9FIRM</name>
<reference evidence="1 2" key="1">
    <citation type="submission" date="2022-06" db="EMBL/GenBank/DDBJ databases">
        <title>Isolation of gut microbiota from human fecal samples.</title>
        <authorList>
            <person name="Pamer E.G."/>
            <person name="Barat B."/>
            <person name="Waligurski E."/>
            <person name="Medina S."/>
            <person name="Paddock L."/>
            <person name="Mostad J."/>
        </authorList>
    </citation>
    <scope>NUCLEOTIDE SEQUENCE [LARGE SCALE GENOMIC DNA]</scope>
    <source>
        <strain evidence="1 2">SL.3.17</strain>
    </source>
</reference>
<proteinExistence type="predicted"/>
<evidence type="ECO:0000313" key="1">
    <source>
        <dbReference type="EMBL" id="MCQ4635966.1"/>
    </source>
</evidence>
<keyword evidence="2" id="KW-1185">Reference proteome</keyword>
<comment type="caution">
    <text evidence="1">The sequence shown here is derived from an EMBL/GenBank/DDBJ whole genome shotgun (WGS) entry which is preliminary data.</text>
</comment>
<sequence length="55" mass="5913">MGQCRTGKEERSDALIAFNSDTRGKNPHARIFSHGYAVMDGSGGPSVLHDAPQKL</sequence>
<dbReference type="EMBL" id="JANFXK010000003">
    <property type="protein sequence ID" value="MCQ4635966.1"/>
    <property type="molecule type" value="Genomic_DNA"/>
</dbReference>